<proteinExistence type="predicted"/>
<dbReference type="AlphaFoldDB" id="A0A223NXP4"/>
<dbReference type="KEGG" id="muc:MuYL_2471"/>
<sequence length="60" mass="6670">MQGTVREIYSVENSQFTTVESLRAIQRAKEIALSTKTKVKVFLNGNPLYLVDRKGNLAAA</sequence>
<reference evidence="1 2" key="1">
    <citation type="submission" date="2017-08" db="EMBL/GenBank/DDBJ databases">
        <title>Complete genome sequence of Mucilaginibacter sp. strain BJC16-A31.</title>
        <authorList>
            <consortium name="Henan University of Science and Technology"/>
            <person name="You X."/>
        </authorList>
    </citation>
    <scope>NUCLEOTIDE SEQUENCE [LARGE SCALE GENOMIC DNA]</scope>
    <source>
        <strain evidence="1 2">BJC16-A31</strain>
    </source>
</reference>
<gene>
    <name evidence="1" type="ORF">MuYL_2471</name>
</gene>
<organism evidence="1 2">
    <name type="scientific">Mucilaginibacter xinganensis</name>
    <dbReference type="NCBI Taxonomy" id="1234841"/>
    <lineage>
        <taxon>Bacteria</taxon>
        <taxon>Pseudomonadati</taxon>
        <taxon>Bacteroidota</taxon>
        <taxon>Sphingobacteriia</taxon>
        <taxon>Sphingobacteriales</taxon>
        <taxon>Sphingobacteriaceae</taxon>
        <taxon>Mucilaginibacter</taxon>
    </lineage>
</organism>
<dbReference type="EMBL" id="CP022743">
    <property type="protein sequence ID" value="ASU34358.1"/>
    <property type="molecule type" value="Genomic_DNA"/>
</dbReference>
<dbReference type="RefSeq" id="WP_094570715.1">
    <property type="nucleotide sequence ID" value="NZ_CP022743.1"/>
</dbReference>
<dbReference type="Proteomes" id="UP000215002">
    <property type="component" value="Chromosome"/>
</dbReference>
<protein>
    <submittedName>
        <fullName evidence="1">Uncharacterized protein</fullName>
    </submittedName>
</protein>
<evidence type="ECO:0000313" key="2">
    <source>
        <dbReference type="Proteomes" id="UP000215002"/>
    </source>
</evidence>
<accession>A0A223NXP4</accession>
<evidence type="ECO:0000313" key="1">
    <source>
        <dbReference type="EMBL" id="ASU34358.1"/>
    </source>
</evidence>
<name>A0A223NXP4_9SPHI</name>
<keyword evidence="2" id="KW-1185">Reference proteome</keyword>